<dbReference type="AlphaFoldDB" id="K6ZQ04"/>
<dbReference type="STRING" id="1129793.GPLA_1438"/>
<feature type="region of interest" description="Disordered" evidence="1">
    <location>
        <begin position="268"/>
        <end position="292"/>
    </location>
</feature>
<comment type="caution">
    <text evidence="3">The sequence shown here is derived from an EMBL/GenBank/DDBJ whole genome shotgun (WGS) entry which is preliminary data.</text>
</comment>
<feature type="signal peptide" evidence="2">
    <location>
        <begin position="1"/>
        <end position="25"/>
    </location>
</feature>
<organism evidence="3 4">
    <name type="scientific">Paraglaciecola polaris LMG 21857</name>
    <dbReference type="NCBI Taxonomy" id="1129793"/>
    <lineage>
        <taxon>Bacteria</taxon>
        <taxon>Pseudomonadati</taxon>
        <taxon>Pseudomonadota</taxon>
        <taxon>Gammaproteobacteria</taxon>
        <taxon>Alteromonadales</taxon>
        <taxon>Alteromonadaceae</taxon>
        <taxon>Paraglaciecola</taxon>
    </lineage>
</organism>
<reference evidence="4" key="1">
    <citation type="journal article" date="2014" name="Environ. Microbiol.">
        <title>Comparative genomics of the marine bacterial genus Glaciecola reveals the high degree of genomic diversity and genomic characteristic for cold adaptation.</title>
        <authorList>
            <person name="Qin Q.L."/>
            <person name="Xie B.B."/>
            <person name="Yu Y."/>
            <person name="Shu Y.L."/>
            <person name="Rong J.C."/>
            <person name="Zhang Y.J."/>
            <person name="Zhao D.L."/>
            <person name="Chen X.L."/>
            <person name="Zhang X.Y."/>
            <person name="Chen B."/>
            <person name="Zhou B.C."/>
            <person name="Zhang Y.Z."/>
        </authorList>
    </citation>
    <scope>NUCLEOTIDE SEQUENCE [LARGE SCALE GENOMIC DNA]</scope>
    <source>
        <strain evidence="4">LMG 21857</strain>
    </source>
</reference>
<evidence type="ECO:0000256" key="1">
    <source>
        <dbReference type="SAM" id="MobiDB-lite"/>
    </source>
</evidence>
<dbReference type="InterPro" id="IPR014990">
    <property type="entry name" value="DUF1838"/>
</dbReference>
<proteinExistence type="predicted"/>
<accession>K6ZQ04</accession>
<gene>
    <name evidence="3" type="ORF">GPLA_1438</name>
</gene>
<evidence type="ECO:0000313" key="3">
    <source>
        <dbReference type="EMBL" id="GAC32352.1"/>
    </source>
</evidence>
<evidence type="ECO:0000313" key="4">
    <source>
        <dbReference type="Proteomes" id="UP000006322"/>
    </source>
</evidence>
<dbReference type="Pfam" id="PF08894">
    <property type="entry name" value="DUF1838"/>
    <property type="match status" value="1"/>
</dbReference>
<feature type="chain" id="PRO_5003901068" description="DUF1838 domain-containing protein" evidence="2">
    <location>
        <begin position="26"/>
        <end position="306"/>
    </location>
</feature>
<evidence type="ECO:0000256" key="2">
    <source>
        <dbReference type="SAM" id="SignalP"/>
    </source>
</evidence>
<dbReference type="EMBL" id="BAER01000037">
    <property type="protein sequence ID" value="GAC32352.1"/>
    <property type="molecule type" value="Genomic_DNA"/>
</dbReference>
<name>K6ZQ04_9ALTE</name>
<sequence length="306" mass="34858">MEHMKKLKLASLLLLASASFNSAFAATKIDLNTPEGANTAMRKIQCSTIDDKPVFYWWKGKVFSRRQGEVDKHIFNVEGMNVRTCGTVDGGKKGEAYRLVTREILLYTDKETGQPLDTWENPWTNEVVDVHHVLNDPVNQPPSFPRNEDGSASPWKQKFGGDINGDYWWMTFPVPLFYHNDLGGDYQKQVGGVYHASELFNFSGDLESLTSSEKDTADVHVGWVRISDWLPFMMMSGREGSIYIHTAGRKVDSFDDMGEVMKTFINEHAPKYKMPPPTDDDRPNETSWTGYKKVVKGEEFKRQRAQ</sequence>
<evidence type="ECO:0008006" key="5">
    <source>
        <dbReference type="Google" id="ProtNLM"/>
    </source>
</evidence>
<keyword evidence="4" id="KW-1185">Reference proteome</keyword>
<keyword evidence="2" id="KW-0732">Signal</keyword>
<protein>
    <recommendedName>
        <fullName evidence="5">DUF1838 domain-containing protein</fullName>
    </recommendedName>
</protein>
<dbReference type="Proteomes" id="UP000006322">
    <property type="component" value="Unassembled WGS sequence"/>
</dbReference>